<dbReference type="Proteomes" id="UP001596002">
    <property type="component" value="Unassembled WGS sequence"/>
</dbReference>
<evidence type="ECO:0000256" key="1">
    <source>
        <dbReference type="ARBA" id="ARBA00005054"/>
    </source>
</evidence>
<dbReference type="CDD" id="cd08645">
    <property type="entry name" value="FMT_core_GART"/>
    <property type="match status" value="1"/>
</dbReference>
<proteinExistence type="inferred from homology"/>
<dbReference type="PROSITE" id="PS00373">
    <property type="entry name" value="GART"/>
    <property type="match status" value="1"/>
</dbReference>
<dbReference type="NCBIfam" id="TIGR00639">
    <property type="entry name" value="PurN"/>
    <property type="match status" value="1"/>
</dbReference>
<dbReference type="EC" id="2.1.2.2" evidence="6"/>
<dbReference type="RefSeq" id="WP_380024805.1">
    <property type="nucleotide sequence ID" value="NZ_JBHSHC010000033.1"/>
</dbReference>
<dbReference type="SUPFAM" id="SSF53328">
    <property type="entry name" value="Formyltransferase"/>
    <property type="match status" value="1"/>
</dbReference>
<dbReference type="InterPro" id="IPR002376">
    <property type="entry name" value="Formyl_transf_N"/>
</dbReference>
<gene>
    <name evidence="6 8" type="primary">purN</name>
    <name evidence="8" type="ORF">ACFO8Q_05980</name>
</gene>
<dbReference type="HAMAP" id="MF_01930">
    <property type="entry name" value="PurN"/>
    <property type="match status" value="1"/>
</dbReference>
<protein>
    <recommendedName>
        <fullName evidence="6">Phosphoribosylglycinamide formyltransferase</fullName>
        <ecNumber evidence="6">2.1.2.2</ecNumber>
    </recommendedName>
    <alternativeName>
        <fullName evidence="6">5'-phosphoribosylglycinamide transformylase</fullName>
    </alternativeName>
    <alternativeName>
        <fullName evidence="6">GAR transformylase</fullName>
        <shortName evidence="6">GART</shortName>
    </alternativeName>
</protein>
<evidence type="ECO:0000256" key="6">
    <source>
        <dbReference type="HAMAP-Rule" id="MF_01930"/>
    </source>
</evidence>
<evidence type="ECO:0000256" key="3">
    <source>
        <dbReference type="ARBA" id="ARBA00022755"/>
    </source>
</evidence>
<sequence length="208" mass="22565">MIGQETQKRIAVFASGSGSNLQVLLDRAAEGTLGGAQVVLVVCDKPEAKAVSRAEQAGVPVLVVIPKEYPDKASYEARILEELRSKQVDFIVLAGYMRLVGPTLLEPYRGRILNLHPSLLPNFPGKDAIGQALEAGVPHTGVTVHFVDEGMDTGPVIAQETVTIEDKDTKESLTQKIQAVEHRLLPQVVSDYARGQIRVNGRTAEYLK</sequence>
<feature type="domain" description="Formyl transferase N-terminal" evidence="7">
    <location>
        <begin position="8"/>
        <end position="189"/>
    </location>
</feature>
<reference evidence="9" key="1">
    <citation type="journal article" date="2019" name="Int. J. Syst. Evol. Microbiol.">
        <title>The Global Catalogue of Microorganisms (GCM) 10K type strain sequencing project: providing services to taxonomists for standard genome sequencing and annotation.</title>
        <authorList>
            <consortium name="The Broad Institute Genomics Platform"/>
            <consortium name="The Broad Institute Genome Sequencing Center for Infectious Disease"/>
            <person name="Wu L."/>
            <person name="Ma J."/>
        </authorList>
    </citation>
    <scope>NUCLEOTIDE SEQUENCE [LARGE SCALE GENOMIC DNA]</scope>
    <source>
        <strain evidence="9">WYCCWR 12678</strain>
    </source>
</reference>
<comment type="similarity">
    <text evidence="4 6">Belongs to the GART family.</text>
</comment>
<evidence type="ECO:0000259" key="7">
    <source>
        <dbReference type="Pfam" id="PF00551"/>
    </source>
</evidence>
<keyword evidence="9" id="KW-1185">Reference proteome</keyword>
<dbReference type="Gene3D" id="3.40.50.170">
    <property type="entry name" value="Formyl transferase, N-terminal domain"/>
    <property type="match status" value="1"/>
</dbReference>
<dbReference type="GO" id="GO:0004644">
    <property type="term" value="F:phosphoribosylglycinamide formyltransferase activity"/>
    <property type="evidence" value="ECO:0007669"/>
    <property type="project" value="UniProtKB-EC"/>
</dbReference>
<dbReference type="PANTHER" id="PTHR43369">
    <property type="entry name" value="PHOSPHORIBOSYLGLYCINAMIDE FORMYLTRANSFERASE"/>
    <property type="match status" value="1"/>
</dbReference>
<evidence type="ECO:0000256" key="4">
    <source>
        <dbReference type="ARBA" id="ARBA00038440"/>
    </source>
</evidence>
<comment type="function">
    <text evidence="6">Catalyzes the transfer of a formyl group from 10-formyltetrahydrofolate to 5-phospho-ribosyl-glycinamide (GAR), producing 5-phospho-ribosyl-N-formylglycinamide (FGAR) and tetrahydrofolate.</text>
</comment>
<organism evidence="8 9">
    <name type="scientific">Effusibacillus consociatus</name>
    <dbReference type="NCBI Taxonomy" id="1117041"/>
    <lineage>
        <taxon>Bacteria</taxon>
        <taxon>Bacillati</taxon>
        <taxon>Bacillota</taxon>
        <taxon>Bacilli</taxon>
        <taxon>Bacillales</taxon>
        <taxon>Alicyclobacillaceae</taxon>
        <taxon>Effusibacillus</taxon>
    </lineage>
</organism>
<comment type="caution">
    <text evidence="8">The sequence shown here is derived from an EMBL/GenBank/DDBJ whole genome shotgun (WGS) entry which is preliminary data.</text>
</comment>
<dbReference type="InterPro" id="IPR004607">
    <property type="entry name" value="GART"/>
</dbReference>
<name>A0ABV9PXE1_9BACL</name>
<accession>A0ABV9PXE1</accession>
<evidence type="ECO:0000256" key="2">
    <source>
        <dbReference type="ARBA" id="ARBA00022679"/>
    </source>
</evidence>
<keyword evidence="3 6" id="KW-0658">Purine biosynthesis</keyword>
<evidence type="ECO:0000313" key="9">
    <source>
        <dbReference type="Proteomes" id="UP001596002"/>
    </source>
</evidence>
<dbReference type="EMBL" id="JBHSHC010000033">
    <property type="protein sequence ID" value="MFC4766916.1"/>
    <property type="molecule type" value="Genomic_DNA"/>
</dbReference>
<feature type="binding site" evidence="6">
    <location>
        <begin position="18"/>
        <end position="20"/>
    </location>
    <ligand>
        <name>N(1)-(5-phospho-beta-D-ribosyl)glycinamide</name>
        <dbReference type="ChEBI" id="CHEBI:143788"/>
    </ligand>
</feature>
<evidence type="ECO:0000313" key="8">
    <source>
        <dbReference type="EMBL" id="MFC4766916.1"/>
    </source>
</evidence>
<feature type="site" description="Raises pKa of active site His" evidence="6">
    <location>
        <position position="152"/>
    </location>
</feature>
<dbReference type="InterPro" id="IPR036477">
    <property type="entry name" value="Formyl_transf_N_sf"/>
</dbReference>
<evidence type="ECO:0000256" key="5">
    <source>
        <dbReference type="ARBA" id="ARBA00047664"/>
    </source>
</evidence>
<feature type="binding site" evidence="6">
    <location>
        <begin position="97"/>
        <end position="100"/>
    </location>
    <ligand>
        <name>(6R)-10-formyltetrahydrofolate</name>
        <dbReference type="ChEBI" id="CHEBI:195366"/>
    </ligand>
</feature>
<feature type="binding site" evidence="6">
    <location>
        <position position="72"/>
    </location>
    <ligand>
        <name>(6R)-10-formyltetrahydrofolate</name>
        <dbReference type="ChEBI" id="CHEBI:195366"/>
    </ligand>
</feature>
<keyword evidence="2 6" id="KW-0808">Transferase</keyword>
<dbReference type="PANTHER" id="PTHR43369:SF2">
    <property type="entry name" value="PHOSPHORIBOSYLGLYCINAMIDE FORMYLTRANSFERASE"/>
    <property type="match status" value="1"/>
</dbReference>
<comment type="pathway">
    <text evidence="1 6">Purine metabolism; IMP biosynthesis via de novo pathway; N(2)-formyl-N(1)-(5-phospho-D-ribosyl)glycinamide from N(1)-(5-phospho-D-ribosyl)glycinamide (10-formyl THF route): step 1/1.</text>
</comment>
<dbReference type="InterPro" id="IPR001555">
    <property type="entry name" value="GART_AS"/>
</dbReference>
<dbReference type="Pfam" id="PF00551">
    <property type="entry name" value="Formyl_trans_N"/>
    <property type="match status" value="1"/>
</dbReference>
<comment type="catalytic activity">
    <reaction evidence="5 6">
        <text>N(1)-(5-phospho-beta-D-ribosyl)glycinamide + (6R)-10-formyltetrahydrofolate = N(2)-formyl-N(1)-(5-phospho-beta-D-ribosyl)glycinamide + (6S)-5,6,7,8-tetrahydrofolate + H(+)</text>
        <dbReference type="Rhea" id="RHEA:15053"/>
        <dbReference type="ChEBI" id="CHEBI:15378"/>
        <dbReference type="ChEBI" id="CHEBI:57453"/>
        <dbReference type="ChEBI" id="CHEBI:143788"/>
        <dbReference type="ChEBI" id="CHEBI:147286"/>
        <dbReference type="ChEBI" id="CHEBI:195366"/>
        <dbReference type="EC" id="2.1.2.2"/>
    </reaction>
</comment>
<feature type="binding site" evidence="6">
    <location>
        <position position="114"/>
    </location>
    <ligand>
        <name>(6R)-10-formyltetrahydrofolate</name>
        <dbReference type="ChEBI" id="CHEBI:195366"/>
    </ligand>
</feature>
<feature type="active site" description="Proton donor" evidence="6">
    <location>
        <position position="116"/>
    </location>
</feature>